<evidence type="ECO:0000259" key="1">
    <source>
        <dbReference type="Pfam" id="PF01548"/>
    </source>
</evidence>
<feature type="domain" description="Transposase IS110-like N-terminal" evidence="1">
    <location>
        <begin position="6"/>
        <end position="146"/>
    </location>
</feature>
<evidence type="ECO:0000313" key="4">
    <source>
        <dbReference type="Proteomes" id="UP000017842"/>
    </source>
</evidence>
<reference evidence="3 4" key="1">
    <citation type="journal article" date="2013" name="Genome Announc.">
        <title>Draft Genome Sequence of the Methanotrophic Gammaproteobacterium Methyloglobulus morosus DSM 22980 Strain KoM1.</title>
        <authorList>
            <person name="Poehlein A."/>
            <person name="Deutzmann J.S."/>
            <person name="Daniel R."/>
            <person name="Simeonova D.D."/>
        </authorList>
    </citation>
    <scope>NUCLEOTIDE SEQUENCE [LARGE SCALE GENOMIC DNA]</scope>
    <source>
        <strain evidence="3 4">KoM1</strain>
    </source>
</reference>
<name>V5B109_9GAMM</name>
<evidence type="ECO:0000259" key="2">
    <source>
        <dbReference type="Pfam" id="PF02371"/>
    </source>
</evidence>
<dbReference type="InterPro" id="IPR047650">
    <property type="entry name" value="Transpos_IS110"/>
</dbReference>
<dbReference type="PANTHER" id="PTHR33055:SF3">
    <property type="entry name" value="PUTATIVE TRANSPOSASE FOR IS117-RELATED"/>
    <property type="match status" value="1"/>
</dbReference>
<protein>
    <submittedName>
        <fullName evidence="3">Putative family 20 transposase</fullName>
    </submittedName>
</protein>
<keyword evidence="4" id="KW-1185">Reference proteome</keyword>
<dbReference type="RefSeq" id="WP_023496509.1">
    <property type="nucleotide sequence ID" value="NZ_AYLO01000160.1"/>
</dbReference>
<dbReference type="PANTHER" id="PTHR33055">
    <property type="entry name" value="TRANSPOSASE FOR INSERTION SEQUENCE ELEMENT IS1111A"/>
    <property type="match status" value="1"/>
</dbReference>
<dbReference type="Pfam" id="PF01548">
    <property type="entry name" value="DEDD_Tnp_IS110"/>
    <property type="match status" value="1"/>
</dbReference>
<organism evidence="3 4">
    <name type="scientific">Methyloglobulus morosus KoM1</name>
    <dbReference type="NCBI Taxonomy" id="1116472"/>
    <lineage>
        <taxon>Bacteria</taxon>
        <taxon>Pseudomonadati</taxon>
        <taxon>Pseudomonadota</taxon>
        <taxon>Gammaproteobacteria</taxon>
        <taxon>Methylococcales</taxon>
        <taxon>Methylococcaceae</taxon>
        <taxon>Methyloglobulus</taxon>
    </lineage>
</organism>
<dbReference type="GO" id="GO:0006313">
    <property type="term" value="P:DNA transposition"/>
    <property type="evidence" value="ECO:0007669"/>
    <property type="project" value="InterPro"/>
</dbReference>
<dbReference type="Proteomes" id="UP000017842">
    <property type="component" value="Unassembled WGS sequence"/>
</dbReference>
<evidence type="ECO:0000313" key="3">
    <source>
        <dbReference type="EMBL" id="ESS66865.1"/>
    </source>
</evidence>
<dbReference type="OrthoDB" id="5289737at2"/>
<gene>
    <name evidence="3" type="ORF">MGMO_175c00020</name>
</gene>
<sequence>MNIKTIGLDIAKNVFQLHGVDVNGKTVLRKQLKRDKLLEFFANLLPCLIGLEACSGAHYWARELIKLGHDARLISPQFVKPYVKGNKNDANDAEAICEAVGRPAMRFVPIKSIEQQDIQMLHRVRSGLVKERTALANRIRGLLAEYGIIVAIGLVKVRQQLPDILEDAENDLTMAARMIFADLQDQLVELDKQVTTYGEKIQAVHRASEVSQRLSDVPGIGPITATAILAALGDGKAFGSARQVAAWLGLVPRQDSSGGKPKLLGISKRGDVYLRTLLIHGGRAVVNAAAKKDDAQSRWINELVKRRNINIAAVAVANKNARIVWALLTKSVEYDLSAPTSV</sequence>
<comment type="caution">
    <text evidence="3">The sequence shown here is derived from an EMBL/GenBank/DDBJ whole genome shotgun (WGS) entry which is preliminary data.</text>
</comment>
<dbReference type="STRING" id="1116472.MGMO_175c00020"/>
<dbReference type="GO" id="GO:0004803">
    <property type="term" value="F:transposase activity"/>
    <property type="evidence" value="ECO:0007669"/>
    <property type="project" value="InterPro"/>
</dbReference>
<dbReference type="InterPro" id="IPR002525">
    <property type="entry name" value="Transp_IS110-like_N"/>
</dbReference>
<dbReference type="InterPro" id="IPR003346">
    <property type="entry name" value="Transposase_20"/>
</dbReference>
<dbReference type="EMBL" id="AYLO01000160">
    <property type="protein sequence ID" value="ESS66865.1"/>
    <property type="molecule type" value="Genomic_DNA"/>
</dbReference>
<feature type="domain" description="Transposase IS116/IS110/IS902 C-terminal" evidence="2">
    <location>
        <begin position="212"/>
        <end position="289"/>
    </location>
</feature>
<dbReference type="eggNOG" id="COG3547">
    <property type="taxonomic scope" value="Bacteria"/>
</dbReference>
<dbReference type="NCBIfam" id="NF033542">
    <property type="entry name" value="transpos_IS110"/>
    <property type="match status" value="1"/>
</dbReference>
<dbReference type="Pfam" id="PF02371">
    <property type="entry name" value="Transposase_20"/>
    <property type="match status" value="1"/>
</dbReference>
<dbReference type="GO" id="GO:0003677">
    <property type="term" value="F:DNA binding"/>
    <property type="evidence" value="ECO:0007669"/>
    <property type="project" value="InterPro"/>
</dbReference>
<proteinExistence type="predicted"/>
<dbReference type="AlphaFoldDB" id="V5B109"/>
<accession>V5B109</accession>
<dbReference type="PATRIC" id="fig|1116472.3.peg.3909"/>